<accession>A0A8S4D3U7</accession>
<protein>
    <submittedName>
        <fullName evidence="1">(diamondback moth) hypothetical protein</fullName>
    </submittedName>
</protein>
<keyword evidence="2" id="KW-1185">Reference proteome</keyword>
<organism evidence="1 2">
    <name type="scientific">Plutella xylostella</name>
    <name type="common">Diamondback moth</name>
    <name type="synonym">Plutella maculipennis</name>
    <dbReference type="NCBI Taxonomy" id="51655"/>
    <lineage>
        <taxon>Eukaryota</taxon>
        <taxon>Metazoa</taxon>
        <taxon>Ecdysozoa</taxon>
        <taxon>Arthropoda</taxon>
        <taxon>Hexapoda</taxon>
        <taxon>Insecta</taxon>
        <taxon>Pterygota</taxon>
        <taxon>Neoptera</taxon>
        <taxon>Endopterygota</taxon>
        <taxon>Lepidoptera</taxon>
        <taxon>Glossata</taxon>
        <taxon>Ditrysia</taxon>
        <taxon>Yponomeutoidea</taxon>
        <taxon>Plutellidae</taxon>
        <taxon>Plutella</taxon>
    </lineage>
</organism>
<name>A0A8S4D3U7_PLUXY</name>
<dbReference type="AlphaFoldDB" id="A0A8S4D3U7"/>
<evidence type="ECO:0000313" key="1">
    <source>
        <dbReference type="EMBL" id="CAG9093885.1"/>
    </source>
</evidence>
<reference evidence="1" key="1">
    <citation type="submission" date="2020-11" db="EMBL/GenBank/DDBJ databases">
        <authorList>
            <person name="Whiteford S."/>
        </authorList>
    </citation>
    <scope>NUCLEOTIDE SEQUENCE</scope>
</reference>
<sequence>MTLSPQVTRFASLGKHKLAKHEVVFTENQRVPLAHNVGSRDVKQLAQEAFNSITPETWKNCCNHVETLEKEYYERGRHMYHDIDELVPCGSTGTELKWRHWQRAIDIFISAED</sequence>
<comment type="caution">
    <text evidence="1">The sequence shown here is derived from an EMBL/GenBank/DDBJ whole genome shotgun (WGS) entry which is preliminary data.</text>
</comment>
<evidence type="ECO:0000313" key="2">
    <source>
        <dbReference type="Proteomes" id="UP000653454"/>
    </source>
</evidence>
<dbReference type="EMBL" id="CAJHNJ030000003">
    <property type="protein sequence ID" value="CAG9093885.1"/>
    <property type="molecule type" value="Genomic_DNA"/>
</dbReference>
<dbReference type="Proteomes" id="UP000653454">
    <property type="component" value="Unassembled WGS sequence"/>
</dbReference>
<proteinExistence type="predicted"/>
<gene>
    <name evidence="1" type="ORF">PLXY2_LOCUS1249</name>
</gene>